<dbReference type="InterPro" id="IPR036259">
    <property type="entry name" value="MFS_trans_sf"/>
</dbReference>
<dbReference type="Gene3D" id="1.20.1250.20">
    <property type="entry name" value="MFS general substrate transporter like domains"/>
    <property type="match status" value="1"/>
</dbReference>
<dbReference type="InterPro" id="IPR010290">
    <property type="entry name" value="TM_effector"/>
</dbReference>
<feature type="transmembrane region" description="Helical" evidence="8">
    <location>
        <begin position="312"/>
        <end position="335"/>
    </location>
</feature>
<comment type="subcellular location">
    <subcellularLocation>
        <location evidence="1">Cell membrane</location>
        <topology evidence="1">Multi-pass membrane protein</topology>
    </subcellularLocation>
</comment>
<keyword evidence="5 8" id="KW-1133">Transmembrane helix</keyword>
<feature type="transmembrane region" description="Helical" evidence="8">
    <location>
        <begin position="133"/>
        <end position="155"/>
    </location>
</feature>
<evidence type="ECO:0000313" key="9">
    <source>
        <dbReference type="EMBL" id="MCC0094633.1"/>
    </source>
</evidence>
<feature type="transmembrane region" description="Helical" evidence="8">
    <location>
        <begin position="467"/>
        <end position="484"/>
    </location>
</feature>
<dbReference type="EMBL" id="JAINUL010000001">
    <property type="protein sequence ID" value="MCC0094633.1"/>
    <property type="molecule type" value="Genomic_DNA"/>
</dbReference>
<feature type="transmembrane region" description="Helical" evidence="8">
    <location>
        <begin position="162"/>
        <end position="185"/>
    </location>
</feature>
<feature type="transmembrane region" description="Helical" evidence="8">
    <location>
        <begin position="191"/>
        <end position="214"/>
    </location>
</feature>
<evidence type="ECO:0000256" key="8">
    <source>
        <dbReference type="SAM" id="Phobius"/>
    </source>
</evidence>
<organism evidence="9 10">
    <name type="scientific">Streptomyces flavotricini</name>
    <dbReference type="NCBI Taxonomy" id="66888"/>
    <lineage>
        <taxon>Bacteria</taxon>
        <taxon>Bacillati</taxon>
        <taxon>Actinomycetota</taxon>
        <taxon>Actinomycetes</taxon>
        <taxon>Kitasatosporales</taxon>
        <taxon>Streptomycetaceae</taxon>
        <taxon>Streptomyces</taxon>
    </lineage>
</organism>
<dbReference type="PANTHER" id="PTHR23513:SF6">
    <property type="entry name" value="MAJOR FACILITATOR SUPERFAMILY ASSOCIATED DOMAIN-CONTAINING PROTEIN"/>
    <property type="match status" value="1"/>
</dbReference>
<dbReference type="SUPFAM" id="SSF103473">
    <property type="entry name" value="MFS general substrate transporter"/>
    <property type="match status" value="1"/>
</dbReference>
<dbReference type="Pfam" id="PF05977">
    <property type="entry name" value="MFS_3"/>
    <property type="match status" value="1"/>
</dbReference>
<feature type="transmembrane region" description="Helical" evidence="8">
    <location>
        <begin position="375"/>
        <end position="392"/>
    </location>
</feature>
<evidence type="ECO:0000256" key="6">
    <source>
        <dbReference type="ARBA" id="ARBA00023136"/>
    </source>
</evidence>
<feature type="region of interest" description="Disordered" evidence="7">
    <location>
        <begin position="1"/>
        <end position="88"/>
    </location>
</feature>
<feature type="transmembrane region" description="Helical" evidence="8">
    <location>
        <begin position="341"/>
        <end position="363"/>
    </location>
</feature>
<accession>A0ABS8E111</accession>
<evidence type="ECO:0000256" key="3">
    <source>
        <dbReference type="ARBA" id="ARBA00022475"/>
    </source>
</evidence>
<dbReference type="PANTHER" id="PTHR23513">
    <property type="entry name" value="INTEGRAL MEMBRANE EFFLUX PROTEIN-RELATED"/>
    <property type="match status" value="1"/>
</dbReference>
<gene>
    <name evidence="9" type="ORF">K7B10_07515</name>
</gene>
<keyword evidence="4 8" id="KW-0812">Transmembrane</keyword>
<keyword evidence="3" id="KW-1003">Cell membrane</keyword>
<evidence type="ECO:0000313" key="10">
    <source>
        <dbReference type="Proteomes" id="UP001520654"/>
    </source>
</evidence>
<protein>
    <submittedName>
        <fullName evidence="9">MFS transporter</fullName>
    </submittedName>
</protein>
<name>A0ABS8E111_9ACTN</name>
<reference evidence="9 10" key="1">
    <citation type="submission" date="2021-08" db="EMBL/GenBank/DDBJ databases">
        <title>Genomic Architecture of Streptomyces flavotricini NGL1 and Streptomyces erythrochromogenes HMS4 With Differential Plant Beneficial attributes and laccase production capabilities.</title>
        <authorList>
            <person name="Salwan R."/>
            <person name="Kaur R."/>
            <person name="Sharma V."/>
        </authorList>
    </citation>
    <scope>NUCLEOTIDE SEQUENCE [LARGE SCALE GENOMIC DNA]</scope>
    <source>
        <strain evidence="9 10">NGL1</strain>
    </source>
</reference>
<keyword evidence="10" id="KW-1185">Reference proteome</keyword>
<evidence type="ECO:0000256" key="1">
    <source>
        <dbReference type="ARBA" id="ARBA00004651"/>
    </source>
</evidence>
<feature type="transmembrane region" description="Helical" evidence="8">
    <location>
        <begin position="97"/>
        <end position="121"/>
    </location>
</feature>
<evidence type="ECO:0000256" key="7">
    <source>
        <dbReference type="SAM" id="MobiDB-lite"/>
    </source>
</evidence>
<proteinExistence type="predicted"/>
<sequence length="523" mass="52481">MPQSPRSPPATTTLCGPRTTHDRRRAPGTGQRGEHPPGVGTQPGPTADQLADRVPSACPRPRCPARRLAADGGRPVVTLPRPRPSARKRAPVLGTGFRLYLGGESAGLVGTSVHLVALPTLAVLELDATAGQAALLASLAHLPTFLLALPAGGIVDRYAKRALLVGTDLAGAAVVTVVPVAALAGVLSMSVLYAVALVLGAVTVLHQAAAIAIVPQLVEPAVLHRANARVGAAFGAADMAGTYLGTAVVAAVGAAKAFWLDALSYLVSACCTARIPEPGRPVAGEGRPRGRLAGEIWEGLAYTARTPLVRDLVFALTLTGVGVGVTGALFAYYLLTVLEAGPTGLGVVMGVSGAGALAGALAAPRVVARFGPGPTLLAGFATCPVAGVPLLLARPGPVWLAVLAAAGGLQLAAAAVAGTTQRSVRQQICPPHLQARAQQTSTWLVSGSKPFAALAGGAVATAFGARTALAVGTLVLVLPVIVLLRSPVSRLTVMPVPAPPSGDSARARVAPPPADAPGARPHP</sequence>
<evidence type="ECO:0000256" key="4">
    <source>
        <dbReference type="ARBA" id="ARBA00022692"/>
    </source>
</evidence>
<evidence type="ECO:0000256" key="2">
    <source>
        <dbReference type="ARBA" id="ARBA00022448"/>
    </source>
</evidence>
<feature type="transmembrane region" description="Helical" evidence="8">
    <location>
        <begin position="398"/>
        <end position="420"/>
    </location>
</feature>
<keyword evidence="6 8" id="KW-0472">Membrane</keyword>
<feature type="region of interest" description="Disordered" evidence="7">
    <location>
        <begin position="498"/>
        <end position="523"/>
    </location>
</feature>
<comment type="caution">
    <text evidence="9">The sequence shown here is derived from an EMBL/GenBank/DDBJ whole genome shotgun (WGS) entry which is preliminary data.</text>
</comment>
<keyword evidence="2" id="KW-0813">Transport</keyword>
<dbReference type="Proteomes" id="UP001520654">
    <property type="component" value="Unassembled WGS sequence"/>
</dbReference>
<evidence type="ECO:0000256" key="5">
    <source>
        <dbReference type="ARBA" id="ARBA00022989"/>
    </source>
</evidence>
<dbReference type="CDD" id="cd06173">
    <property type="entry name" value="MFS_MefA_like"/>
    <property type="match status" value="1"/>
</dbReference>